<dbReference type="GO" id="GO:0031956">
    <property type="term" value="F:medium-chain fatty acid-CoA ligase activity"/>
    <property type="evidence" value="ECO:0007669"/>
    <property type="project" value="TreeGrafter"/>
</dbReference>
<dbReference type="InterPro" id="IPR000873">
    <property type="entry name" value="AMP-dep_synth/lig_dom"/>
</dbReference>
<gene>
    <name evidence="5" type="ORF">B0A62_06030</name>
    <name evidence="4" type="ORF">IW20_05995</name>
</gene>
<protein>
    <recommendedName>
        <fullName evidence="8">AMP-binding protein</fullName>
    </recommendedName>
</protein>
<evidence type="ECO:0000313" key="6">
    <source>
        <dbReference type="Proteomes" id="UP000028712"/>
    </source>
</evidence>
<keyword evidence="7" id="KW-1185">Reference proteome</keyword>
<evidence type="ECO:0000256" key="1">
    <source>
        <dbReference type="ARBA" id="ARBA00006432"/>
    </source>
</evidence>
<dbReference type="Proteomes" id="UP000028712">
    <property type="component" value="Unassembled WGS sequence"/>
</dbReference>
<dbReference type="Pfam" id="PF13193">
    <property type="entry name" value="AMP-binding_C"/>
    <property type="match status" value="1"/>
</dbReference>
<dbReference type="PANTHER" id="PTHR43201">
    <property type="entry name" value="ACYL-COA SYNTHETASE"/>
    <property type="match status" value="1"/>
</dbReference>
<dbReference type="Gene3D" id="3.40.50.12780">
    <property type="entry name" value="N-terminal domain of ligase-like"/>
    <property type="match status" value="1"/>
</dbReference>
<accession>A0A086AP31</accession>
<evidence type="ECO:0008006" key="8">
    <source>
        <dbReference type="Google" id="ProtNLM"/>
    </source>
</evidence>
<feature type="domain" description="AMP-binding enzyme C-terminal" evidence="3">
    <location>
        <begin position="329"/>
        <end position="404"/>
    </location>
</feature>
<dbReference type="SUPFAM" id="SSF56801">
    <property type="entry name" value="Acetyl-CoA synthetase-like"/>
    <property type="match status" value="1"/>
</dbReference>
<dbReference type="InterPro" id="IPR045851">
    <property type="entry name" value="AMP-bd_C_sf"/>
</dbReference>
<comment type="similarity">
    <text evidence="1">Belongs to the ATP-dependent AMP-binding enzyme family.</text>
</comment>
<dbReference type="InterPro" id="IPR042099">
    <property type="entry name" value="ANL_N_sf"/>
</dbReference>
<dbReference type="AlphaFoldDB" id="A0A086AP31"/>
<dbReference type="PANTHER" id="PTHR43201:SF8">
    <property type="entry name" value="ACYL-COA SYNTHETASE FAMILY MEMBER 3"/>
    <property type="match status" value="1"/>
</dbReference>
<evidence type="ECO:0000313" key="5">
    <source>
        <dbReference type="EMBL" id="OXA96808.1"/>
    </source>
</evidence>
<dbReference type="Gene3D" id="3.30.300.30">
    <property type="match status" value="1"/>
</dbReference>
<organism evidence="4 6">
    <name type="scientific">Flavobacterium hydatis</name>
    <name type="common">Cytophaga aquatilis</name>
    <dbReference type="NCBI Taxonomy" id="991"/>
    <lineage>
        <taxon>Bacteria</taxon>
        <taxon>Pseudomonadati</taxon>
        <taxon>Bacteroidota</taxon>
        <taxon>Flavobacteriia</taxon>
        <taxon>Flavobacteriales</taxon>
        <taxon>Flavobacteriaceae</taxon>
        <taxon>Flavobacterium</taxon>
    </lineage>
</organism>
<dbReference type="Proteomes" id="UP000198424">
    <property type="component" value="Unassembled WGS sequence"/>
</dbReference>
<reference evidence="5 7" key="2">
    <citation type="submission" date="2016-11" db="EMBL/GenBank/DDBJ databases">
        <title>Whole genomes of Flavobacteriaceae.</title>
        <authorList>
            <person name="Stine C."/>
            <person name="Li C."/>
            <person name="Tadesse D."/>
        </authorList>
    </citation>
    <scope>NUCLEOTIDE SEQUENCE [LARGE SCALE GENOMIC DNA]</scope>
    <source>
        <strain evidence="5 7">ATCC 29551</strain>
    </source>
</reference>
<comment type="caution">
    <text evidence="4">The sequence shown here is derived from an EMBL/GenBank/DDBJ whole genome shotgun (WGS) entry which is preliminary data.</text>
</comment>
<dbReference type="eggNOG" id="COG0318">
    <property type="taxonomic scope" value="Bacteria"/>
</dbReference>
<feature type="domain" description="AMP-dependent synthetase/ligase" evidence="2">
    <location>
        <begin position="82"/>
        <end position="249"/>
    </location>
</feature>
<dbReference type="Pfam" id="PF00501">
    <property type="entry name" value="AMP-binding"/>
    <property type="match status" value="1"/>
</dbReference>
<evidence type="ECO:0000259" key="3">
    <source>
        <dbReference type="Pfam" id="PF13193"/>
    </source>
</evidence>
<dbReference type="EMBL" id="JPRM01000006">
    <property type="protein sequence ID" value="KFF18445.1"/>
    <property type="molecule type" value="Genomic_DNA"/>
</dbReference>
<proteinExistence type="inferred from homology"/>
<evidence type="ECO:0000259" key="2">
    <source>
        <dbReference type="Pfam" id="PF00501"/>
    </source>
</evidence>
<dbReference type="GO" id="GO:0006631">
    <property type="term" value="P:fatty acid metabolic process"/>
    <property type="evidence" value="ECO:0007669"/>
    <property type="project" value="TreeGrafter"/>
</dbReference>
<sequence length="412" mass="46691">MAMFYINEKEAIFFSYEDLVSHLNEFKSVVTNPYKTTTLDLFLNLIKALIHNKDVTLLDQDFTDSEIVSLVGEKYTENIAHVEGLGLDYFNSYLKLITESKSLITIYTSGTTGLPKKVVHTVSSLSREIKTGTKFDASIWGLTFNPSHMAGLQVFFQALFNGNTLVDLSNMNSATINQLILKHEISHISATPTFYRLLNSKDIVFNNVKSVTLGGEKSDDTLYNIVKRMFPFAKIKNIYASTEAGALLSSEDDFFYIPERLKSKIVVIENVLYIHESLLGQMPNRLIENGWYCSGDVIEWKSDSDYYFKLIGKSNEMINVGGYKVNPHEVESELRSIDGIDNVFVFGKANSVIGNLICAEIVLEKGAEIEETKIKDILRMKLQQFKIPRRIFFVDKLNLNRTGKISRVNATR</sequence>
<evidence type="ECO:0000313" key="4">
    <source>
        <dbReference type="EMBL" id="KFF18445.1"/>
    </source>
</evidence>
<evidence type="ECO:0000313" key="7">
    <source>
        <dbReference type="Proteomes" id="UP000198424"/>
    </source>
</evidence>
<dbReference type="CDD" id="cd04433">
    <property type="entry name" value="AFD_class_I"/>
    <property type="match status" value="1"/>
</dbReference>
<dbReference type="STRING" id="991.IW20_05995"/>
<dbReference type="InterPro" id="IPR025110">
    <property type="entry name" value="AMP-bd_C"/>
</dbReference>
<dbReference type="EMBL" id="MUGY01000004">
    <property type="protein sequence ID" value="OXA96808.1"/>
    <property type="molecule type" value="Genomic_DNA"/>
</dbReference>
<name>A0A086AP31_FLAHY</name>
<reference evidence="4 6" key="1">
    <citation type="submission" date="2014-07" db="EMBL/GenBank/DDBJ databases">
        <title>Genome of Flavobacterium hydatis DSM 2063.</title>
        <authorList>
            <person name="Pipes S.E."/>
            <person name="Stropko S.J."/>
            <person name="Newman J.D."/>
        </authorList>
    </citation>
    <scope>NUCLEOTIDE SEQUENCE [LARGE SCALE GENOMIC DNA]</scope>
    <source>
        <strain evidence="4 6">DSM 2063</strain>
    </source>
</reference>